<evidence type="ECO:0000256" key="9">
    <source>
        <dbReference type="SAM" id="Phobius"/>
    </source>
</evidence>
<dbReference type="InterPro" id="IPR017853">
    <property type="entry name" value="GH"/>
</dbReference>
<evidence type="ECO:0000256" key="4">
    <source>
        <dbReference type="ARBA" id="ARBA00023295"/>
    </source>
</evidence>
<dbReference type="PANTHER" id="PTHR31297:SF34">
    <property type="entry name" value="GLUCAN 1,3-BETA-GLUCOSIDASE 2"/>
    <property type="match status" value="1"/>
</dbReference>
<evidence type="ECO:0000256" key="7">
    <source>
        <dbReference type="ARBA" id="ARBA00038929"/>
    </source>
</evidence>
<dbReference type="AlphaFoldDB" id="A0A4R0RCG5"/>
<dbReference type="EC" id="3.2.1.58" evidence="7"/>
<dbReference type="SUPFAM" id="SSF51445">
    <property type="entry name" value="(Trans)glycosidases"/>
    <property type="match status" value="1"/>
</dbReference>
<keyword evidence="9" id="KW-0812">Transmembrane</keyword>
<dbReference type="GO" id="GO:0005576">
    <property type="term" value="C:extracellular region"/>
    <property type="evidence" value="ECO:0007669"/>
    <property type="project" value="TreeGrafter"/>
</dbReference>
<keyword evidence="3" id="KW-0325">Glycoprotein</keyword>
<feature type="region of interest" description="Disordered" evidence="8">
    <location>
        <begin position="770"/>
        <end position="818"/>
    </location>
</feature>
<evidence type="ECO:0000313" key="10">
    <source>
        <dbReference type="EMBL" id="TCD64393.1"/>
    </source>
</evidence>
<comment type="caution">
    <text evidence="10">The sequence shown here is derived from an EMBL/GenBank/DDBJ whole genome shotgun (WGS) entry which is preliminary data.</text>
</comment>
<dbReference type="STRING" id="92696.A0A4R0RCG5"/>
<dbReference type="Gene3D" id="3.20.20.80">
    <property type="entry name" value="Glycosidases"/>
    <property type="match status" value="1"/>
</dbReference>
<feature type="region of interest" description="Disordered" evidence="8">
    <location>
        <begin position="80"/>
        <end position="113"/>
    </location>
</feature>
<dbReference type="InterPro" id="IPR050386">
    <property type="entry name" value="Glycosyl_hydrolase_5"/>
</dbReference>
<evidence type="ECO:0000313" key="11">
    <source>
        <dbReference type="Proteomes" id="UP000292702"/>
    </source>
</evidence>
<keyword evidence="11" id="KW-1185">Reference proteome</keyword>
<keyword evidence="9" id="KW-0472">Membrane</keyword>
<keyword evidence="4" id="KW-0326">Glycosidase</keyword>
<keyword evidence="2" id="KW-0378">Hydrolase</keyword>
<comment type="similarity">
    <text evidence="1">Belongs to the glycosyl hydrolase 5 (cellulase A) family.</text>
</comment>
<feature type="region of interest" description="Disordered" evidence="8">
    <location>
        <begin position="153"/>
        <end position="196"/>
    </location>
</feature>
<feature type="compositionally biased region" description="Polar residues" evidence="8">
    <location>
        <begin position="806"/>
        <end position="815"/>
    </location>
</feature>
<dbReference type="GO" id="GO:0071555">
    <property type="term" value="P:cell wall organization"/>
    <property type="evidence" value="ECO:0007669"/>
    <property type="project" value="UniProtKB-KW"/>
</dbReference>
<reference evidence="10 11" key="1">
    <citation type="submission" date="2018-11" db="EMBL/GenBank/DDBJ databases">
        <title>Genome assembly of Steccherinum ochraceum LE-BIN_3174, the white-rot fungus of the Steccherinaceae family (The Residual Polyporoid clade, Polyporales, Basidiomycota).</title>
        <authorList>
            <person name="Fedorova T.V."/>
            <person name="Glazunova O.A."/>
            <person name="Landesman E.O."/>
            <person name="Moiseenko K.V."/>
            <person name="Psurtseva N.V."/>
            <person name="Savinova O.S."/>
            <person name="Shakhova N.V."/>
            <person name="Tyazhelova T.V."/>
            <person name="Vasina D.V."/>
        </authorList>
    </citation>
    <scope>NUCLEOTIDE SEQUENCE [LARGE SCALE GENOMIC DNA]</scope>
    <source>
        <strain evidence="10 11">LE-BIN_3174</strain>
    </source>
</reference>
<feature type="region of interest" description="Disordered" evidence="8">
    <location>
        <begin position="1"/>
        <end position="62"/>
    </location>
</feature>
<evidence type="ECO:0000256" key="5">
    <source>
        <dbReference type="ARBA" id="ARBA00023316"/>
    </source>
</evidence>
<dbReference type="GO" id="GO:0009986">
    <property type="term" value="C:cell surface"/>
    <property type="evidence" value="ECO:0007669"/>
    <property type="project" value="TreeGrafter"/>
</dbReference>
<feature type="compositionally biased region" description="Polar residues" evidence="8">
    <location>
        <begin position="899"/>
        <end position="919"/>
    </location>
</feature>
<dbReference type="GO" id="GO:0009251">
    <property type="term" value="P:glucan catabolic process"/>
    <property type="evidence" value="ECO:0007669"/>
    <property type="project" value="TreeGrafter"/>
</dbReference>
<dbReference type="PANTHER" id="PTHR31297">
    <property type="entry name" value="GLUCAN ENDO-1,6-BETA-GLUCOSIDASE B"/>
    <property type="match status" value="1"/>
</dbReference>
<evidence type="ECO:0000256" key="8">
    <source>
        <dbReference type="SAM" id="MobiDB-lite"/>
    </source>
</evidence>
<feature type="compositionally biased region" description="Polar residues" evidence="8">
    <location>
        <begin position="40"/>
        <end position="53"/>
    </location>
</feature>
<organism evidence="10 11">
    <name type="scientific">Steccherinum ochraceum</name>
    <dbReference type="NCBI Taxonomy" id="92696"/>
    <lineage>
        <taxon>Eukaryota</taxon>
        <taxon>Fungi</taxon>
        <taxon>Dikarya</taxon>
        <taxon>Basidiomycota</taxon>
        <taxon>Agaricomycotina</taxon>
        <taxon>Agaricomycetes</taxon>
        <taxon>Polyporales</taxon>
        <taxon>Steccherinaceae</taxon>
        <taxon>Steccherinum</taxon>
    </lineage>
</organism>
<feature type="compositionally biased region" description="Polar residues" evidence="8">
    <location>
        <begin position="15"/>
        <end position="27"/>
    </location>
</feature>
<comment type="catalytic activity">
    <reaction evidence="6">
        <text>Successive hydrolysis of beta-D-glucose units from the non-reducing ends of (1-&gt;3)-beta-D-glucans, releasing alpha-glucose.</text>
        <dbReference type="EC" id="3.2.1.58"/>
    </reaction>
</comment>
<name>A0A4R0RCG5_9APHY</name>
<dbReference type="OrthoDB" id="62120at2759"/>
<evidence type="ECO:0000256" key="3">
    <source>
        <dbReference type="ARBA" id="ARBA00023180"/>
    </source>
</evidence>
<feature type="region of interest" description="Disordered" evidence="8">
    <location>
        <begin position="841"/>
        <end position="935"/>
    </location>
</feature>
<keyword evidence="5" id="KW-0961">Cell wall biogenesis/degradation</keyword>
<evidence type="ECO:0000256" key="2">
    <source>
        <dbReference type="ARBA" id="ARBA00022801"/>
    </source>
</evidence>
<dbReference type="GO" id="GO:0004338">
    <property type="term" value="F:glucan exo-1,3-beta-glucosidase activity"/>
    <property type="evidence" value="ECO:0007669"/>
    <property type="project" value="UniProtKB-EC"/>
</dbReference>
<sequence length="935" mass="99517">MSDTENPFLTPRSRPLTTASSADNLNDGSFIPPNPHFSRDSTFGPQPSLSPTPRGSAVLGEPNTNSYYGSIAGASNNNVPLLDQDGGLDTPRSGAGKEYGGLADRSEEYGGSAGKKSLFRRPLFWAGLIAAIVVVVLAVILPVYFVVIKPNNRSASSPSGASTNNGGSSGNGAGSGNSTGTGNGGQKVLITGGDGSTITKDDGTTFVYNNSFGGFWYEDPTNPFADAAQPNSWTPPLNQTWQWGVNRVYGVNLGGLFVLEPFIVPALYQSLPGAADEWAISQALRGLPTGDNLTAAMEDHYNTFITEEDIAQIAGAGLNWIRLPVPFWAISSWDNVGNDASGNPVSEPYATGLCWKYVLRIFKWARKYGLRVELDLHTAPGSQNGYNHSGKSGQINFLAGPMGVANAQRMLDYIRVFTEFISQPEYTHVVPAFGIINEALVKNIGQDQMSAFYLHAYNMIRSITGTGEGHGPYMVIHDGFIGLNSWAGFLSGSDRIAIDTHPYFAFDGQPNPEMINLPADGDATQWGGKWPLQACKSWGGSLNDSRSAFGVTFAGEFSNAINDCGLYINGITNGHSSTADCDFFSDASQWDDNTKKGLLNFALASMDALGDWFFWTWKIGESQAGKVGAPLWSYSLGLQEGWMPKDPRTALGKCASLGAPSDPFDGNFQPWQTGGAGAGSIAASASAQLPWPPASITKANAAGSLLPTYTATASIITLSPSAVATNAATKNGDGWFNAQDNSPMVTTVAGCTYPDAWSAADLPVPTQCTGAAAKRADEPRITGTPFRRPPQDGYYPEDYDNAGRYTPQSQTTSPFEQRVSRTAGANSGVLRHSQQQYPTEIQHNPYGYDQPQVPFTTEPDELSSSSNAAINRARGISLADNGPVPGPEGVRRVSRQPNRRSSSQAPAPQQNRYSRSSFPTLPPGAAPPQPGGYGL</sequence>
<feature type="compositionally biased region" description="Pro residues" evidence="8">
    <location>
        <begin position="920"/>
        <end position="935"/>
    </location>
</feature>
<keyword evidence="9" id="KW-1133">Transmembrane helix</keyword>
<feature type="compositionally biased region" description="Gly residues" evidence="8">
    <location>
        <begin position="167"/>
        <end position="185"/>
    </location>
</feature>
<proteinExistence type="inferred from homology"/>
<feature type="compositionally biased region" description="Low complexity" evidence="8">
    <location>
        <begin position="153"/>
        <end position="166"/>
    </location>
</feature>
<gene>
    <name evidence="10" type="ORF">EIP91_004141</name>
</gene>
<feature type="transmembrane region" description="Helical" evidence="9">
    <location>
        <begin position="123"/>
        <end position="147"/>
    </location>
</feature>
<dbReference type="EMBL" id="RWJN01000239">
    <property type="protein sequence ID" value="TCD64393.1"/>
    <property type="molecule type" value="Genomic_DNA"/>
</dbReference>
<protein>
    <recommendedName>
        <fullName evidence="7">glucan 1,3-beta-glucosidase</fullName>
        <ecNumber evidence="7">3.2.1.58</ecNumber>
    </recommendedName>
</protein>
<accession>A0A4R0RCG5</accession>
<evidence type="ECO:0000256" key="6">
    <source>
        <dbReference type="ARBA" id="ARBA00036824"/>
    </source>
</evidence>
<evidence type="ECO:0000256" key="1">
    <source>
        <dbReference type="ARBA" id="ARBA00005641"/>
    </source>
</evidence>
<dbReference type="Proteomes" id="UP000292702">
    <property type="component" value="Unassembled WGS sequence"/>
</dbReference>